<evidence type="ECO:0000313" key="2">
    <source>
        <dbReference type="Proteomes" id="UP000001514"/>
    </source>
</evidence>
<dbReference type="Gramene" id="EFJ08611">
    <property type="protein sequence ID" value="EFJ08611"/>
    <property type="gene ID" value="SELMODRAFT_131526"/>
</dbReference>
<dbReference type="Proteomes" id="UP000001514">
    <property type="component" value="Unassembled WGS sequence"/>
</dbReference>
<feature type="non-terminal residue" evidence="1">
    <location>
        <position position="1"/>
    </location>
</feature>
<dbReference type="GO" id="GO:0005778">
    <property type="term" value="C:peroxisomal membrane"/>
    <property type="evidence" value="ECO:0000318"/>
    <property type="project" value="GO_Central"/>
</dbReference>
<dbReference type="GO" id="GO:0000266">
    <property type="term" value="P:mitochondrial fission"/>
    <property type="evidence" value="ECO:0000318"/>
    <property type="project" value="GO_Central"/>
</dbReference>
<dbReference type="HOGENOM" id="CLU_2712315_0_0_1"/>
<accession>D8T3Z3</accession>
<proteinExistence type="predicted"/>
<organism evidence="2">
    <name type="scientific">Selaginella moellendorffii</name>
    <name type="common">Spikemoss</name>
    <dbReference type="NCBI Taxonomy" id="88036"/>
    <lineage>
        <taxon>Eukaryota</taxon>
        <taxon>Viridiplantae</taxon>
        <taxon>Streptophyta</taxon>
        <taxon>Embryophyta</taxon>
        <taxon>Tracheophyta</taxon>
        <taxon>Lycopodiopsida</taxon>
        <taxon>Selaginellales</taxon>
        <taxon>Selaginellaceae</taxon>
        <taxon>Selaginella</taxon>
    </lineage>
</organism>
<dbReference type="GO" id="GO:0005741">
    <property type="term" value="C:mitochondrial outer membrane"/>
    <property type="evidence" value="ECO:0000318"/>
    <property type="project" value="GO_Central"/>
</dbReference>
<dbReference type="GO" id="GO:0008289">
    <property type="term" value="F:lipid binding"/>
    <property type="evidence" value="ECO:0000318"/>
    <property type="project" value="GO_Central"/>
</dbReference>
<dbReference type="GO" id="GO:0016559">
    <property type="term" value="P:peroxisome fission"/>
    <property type="evidence" value="ECO:0000318"/>
    <property type="project" value="GO_Central"/>
</dbReference>
<dbReference type="GO" id="GO:0060090">
    <property type="term" value="F:molecular adaptor activity"/>
    <property type="evidence" value="ECO:0000318"/>
    <property type="project" value="GO_Central"/>
</dbReference>
<dbReference type="AlphaFoldDB" id="D8T3Z3"/>
<protein>
    <submittedName>
        <fullName evidence="1">Uncharacterized protein</fullName>
    </submittedName>
</protein>
<keyword evidence="2" id="KW-1185">Reference proteome</keyword>
<gene>
    <name evidence="1" type="ORF">SELMODRAFT_131526</name>
</gene>
<dbReference type="InParanoid" id="D8T3Z3"/>
<dbReference type="InterPro" id="IPR028061">
    <property type="entry name" value="Fis1_TPR_C"/>
</dbReference>
<dbReference type="PANTHER" id="PTHR13247:SF0">
    <property type="entry name" value="MITOCHONDRIAL FISSION 1 PROTEIN"/>
    <property type="match status" value="1"/>
</dbReference>
<reference evidence="1 2" key="1">
    <citation type="journal article" date="2011" name="Science">
        <title>The Selaginella genome identifies genetic changes associated with the evolution of vascular plants.</title>
        <authorList>
            <person name="Banks J.A."/>
            <person name="Nishiyama T."/>
            <person name="Hasebe M."/>
            <person name="Bowman J.L."/>
            <person name="Gribskov M."/>
            <person name="dePamphilis C."/>
            <person name="Albert V.A."/>
            <person name="Aono N."/>
            <person name="Aoyama T."/>
            <person name="Ambrose B.A."/>
            <person name="Ashton N.W."/>
            <person name="Axtell M.J."/>
            <person name="Barker E."/>
            <person name="Barker M.S."/>
            <person name="Bennetzen J.L."/>
            <person name="Bonawitz N.D."/>
            <person name="Chapple C."/>
            <person name="Cheng C."/>
            <person name="Correa L.G."/>
            <person name="Dacre M."/>
            <person name="DeBarry J."/>
            <person name="Dreyer I."/>
            <person name="Elias M."/>
            <person name="Engstrom E.M."/>
            <person name="Estelle M."/>
            <person name="Feng L."/>
            <person name="Finet C."/>
            <person name="Floyd S.K."/>
            <person name="Frommer W.B."/>
            <person name="Fujita T."/>
            <person name="Gramzow L."/>
            <person name="Gutensohn M."/>
            <person name="Harholt J."/>
            <person name="Hattori M."/>
            <person name="Heyl A."/>
            <person name="Hirai T."/>
            <person name="Hiwatashi Y."/>
            <person name="Ishikawa M."/>
            <person name="Iwata M."/>
            <person name="Karol K.G."/>
            <person name="Koehler B."/>
            <person name="Kolukisaoglu U."/>
            <person name="Kubo M."/>
            <person name="Kurata T."/>
            <person name="Lalonde S."/>
            <person name="Li K."/>
            <person name="Li Y."/>
            <person name="Litt A."/>
            <person name="Lyons E."/>
            <person name="Manning G."/>
            <person name="Maruyama T."/>
            <person name="Michael T.P."/>
            <person name="Mikami K."/>
            <person name="Miyazaki S."/>
            <person name="Morinaga S."/>
            <person name="Murata T."/>
            <person name="Mueller-Roeber B."/>
            <person name="Nelson D.R."/>
            <person name="Obara M."/>
            <person name="Oguri Y."/>
            <person name="Olmstead R.G."/>
            <person name="Onodera N."/>
            <person name="Petersen B.L."/>
            <person name="Pils B."/>
            <person name="Prigge M."/>
            <person name="Rensing S.A."/>
            <person name="Riano-Pachon D.M."/>
            <person name="Roberts A.W."/>
            <person name="Sato Y."/>
            <person name="Scheller H.V."/>
            <person name="Schulz B."/>
            <person name="Schulz C."/>
            <person name="Shakirov E.V."/>
            <person name="Shibagaki N."/>
            <person name="Shinohara N."/>
            <person name="Shippen D.E."/>
            <person name="Soerensen I."/>
            <person name="Sotooka R."/>
            <person name="Sugimoto N."/>
            <person name="Sugita M."/>
            <person name="Sumikawa N."/>
            <person name="Tanurdzic M."/>
            <person name="Theissen G."/>
            <person name="Ulvskov P."/>
            <person name="Wakazuki S."/>
            <person name="Weng J.K."/>
            <person name="Willats W.W."/>
            <person name="Wipf D."/>
            <person name="Wolf P.G."/>
            <person name="Yang L."/>
            <person name="Zimmer A.D."/>
            <person name="Zhu Q."/>
            <person name="Mitros T."/>
            <person name="Hellsten U."/>
            <person name="Loque D."/>
            <person name="Otillar R."/>
            <person name="Salamov A."/>
            <person name="Schmutz J."/>
            <person name="Shapiro H."/>
            <person name="Lindquist E."/>
            <person name="Lucas S."/>
            <person name="Rokhsar D."/>
            <person name="Grigoriev I.V."/>
        </authorList>
    </citation>
    <scope>NUCLEOTIDE SEQUENCE [LARGE SCALE GENOMIC DNA]</scope>
</reference>
<dbReference type="EMBL" id="GL377672">
    <property type="protein sequence ID" value="EFJ08611.1"/>
    <property type="molecule type" value="Genomic_DNA"/>
</dbReference>
<dbReference type="InterPro" id="IPR016543">
    <property type="entry name" value="Fis1"/>
</dbReference>
<dbReference type="PANTHER" id="PTHR13247">
    <property type="entry name" value="TETRATRICOPEPTIDE REPEAT PROTEIN 11 TPR REPEAT PROTEIN 11"/>
    <property type="match status" value="1"/>
</dbReference>
<evidence type="ECO:0000313" key="1">
    <source>
        <dbReference type="EMBL" id="EFJ08611.1"/>
    </source>
</evidence>
<dbReference type="Pfam" id="PF14853">
    <property type="entry name" value="Fis1_TPR_C"/>
    <property type="match status" value="1"/>
</dbReference>
<name>D8T3Z3_SELML</name>
<dbReference type="SUPFAM" id="SSF48452">
    <property type="entry name" value="TPR-like"/>
    <property type="match status" value="1"/>
</dbReference>
<dbReference type="Gene3D" id="1.25.40.10">
    <property type="entry name" value="Tetratricopeptide repeat domain"/>
    <property type="match status" value="1"/>
</dbReference>
<dbReference type="InterPro" id="IPR011990">
    <property type="entry name" value="TPR-like_helical_dom_sf"/>
</dbReference>
<dbReference type="STRING" id="88036.D8T3Z3"/>
<sequence>PLQTRGILYSVAFGHYRNGDYVKSRRLIEQALEIRLLQALILRSLIENKIAKGWLSEKLIFASSSAAVGLDKF</sequence>
<dbReference type="KEGG" id="smo:SELMODRAFT_131526"/>